<dbReference type="Gene3D" id="3.40.50.150">
    <property type="entry name" value="Vaccinia Virus protein VP39"/>
    <property type="match status" value="1"/>
</dbReference>
<protein>
    <submittedName>
        <fullName evidence="2">Class I SAM-dependent methyltransferase</fullName>
    </submittedName>
</protein>
<dbReference type="Pfam" id="PF08241">
    <property type="entry name" value="Methyltransf_11"/>
    <property type="match status" value="1"/>
</dbReference>
<dbReference type="PANTHER" id="PTHR45180:SF1">
    <property type="entry name" value="OS01G0307686 PROTEIN"/>
    <property type="match status" value="1"/>
</dbReference>
<sequence length="252" mass="28565">MKNSESLVFGENAGEYLAFRPQYPDALFAWLASVAHENRLAWDCGTGSGQAALGLSNHFAKVLATDEDPRQLDLAPKRANIDYRPARAEDDLGLRAEVDLISCACAIHWFDLPRFYEAATRALRPGGLIAAWTYDWPWTNKEPLDLVLRKLKDDILGPYWDEISVFYFNRYENLPFPFAELQPPAFDTPIADSLGDLVSFLTTWSAVRKYKRQEGRDPLSLVREELEAAWNVNPPALPLRAPLHMRCGRKQA</sequence>
<dbReference type="GO" id="GO:0008168">
    <property type="term" value="F:methyltransferase activity"/>
    <property type="evidence" value="ECO:0007669"/>
    <property type="project" value="UniProtKB-KW"/>
</dbReference>
<feature type="domain" description="Methyltransferase type 11" evidence="1">
    <location>
        <begin position="43"/>
        <end position="130"/>
    </location>
</feature>
<proteinExistence type="predicted"/>
<dbReference type="RefSeq" id="WP_332082036.1">
    <property type="nucleotide sequence ID" value="NZ_JAZHYN010000029.1"/>
</dbReference>
<dbReference type="PANTHER" id="PTHR45180">
    <property type="entry name" value="OS01G0307686 PROTEIN"/>
    <property type="match status" value="1"/>
</dbReference>
<keyword evidence="2" id="KW-0808">Transferase</keyword>
<reference evidence="2 3" key="1">
    <citation type="submission" date="2024-02" db="EMBL/GenBank/DDBJ databases">
        <authorList>
            <person name="Grouzdev D."/>
        </authorList>
    </citation>
    <scope>NUCLEOTIDE SEQUENCE [LARGE SCALE GENOMIC DNA]</scope>
    <source>
        <strain evidence="2 3">9N</strain>
    </source>
</reference>
<dbReference type="InterPro" id="IPR013216">
    <property type="entry name" value="Methyltransf_11"/>
</dbReference>
<keyword evidence="2" id="KW-0489">Methyltransferase</keyword>
<dbReference type="Proteomes" id="UP001350748">
    <property type="component" value="Unassembled WGS sequence"/>
</dbReference>
<dbReference type="Gene3D" id="1.10.10.2560">
    <property type="match status" value="1"/>
</dbReference>
<name>A0ABU7XI05_9HYPH</name>
<dbReference type="CDD" id="cd02440">
    <property type="entry name" value="AdoMet_MTases"/>
    <property type="match status" value="1"/>
</dbReference>
<gene>
    <name evidence="2" type="ORF">V3H18_10730</name>
</gene>
<keyword evidence="3" id="KW-1185">Reference proteome</keyword>
<dbReference type="SUPFAM" id="SSF53335">
    <property type="entry name" value="S-adenosyl-L-methionine-dependent methyltransferases"/>
    <property type="match status" value="1"/>
</dbReference>
<accession>A0ABU7XI05</accession>
<evidence type="ECO:0000259" key="1">
    <source>
        <dbReference type="Pfam" id="PF08241"/>
    </source>
</evidence>
<dbReference type="InterPro" id="IPR029063">
    <property type="entry name" value="SAM-dependent_MTases_sf"/>
</dbReference>
<organism evidence="2 3">
    <name type="scientific">Methylocystis borbori</name>
    <dbReference type="NCBI Taxonomy" id="3118750"/>
    <lineage>
        <taxon>Bacteria</taxon>
        <taxon>Pseudomonadati</taxon>
        <taxon>Pseudomonadota</taxon>
        <taxon>Alphaproteobacteria</taxon>
        <taxon>Hyphomicrobiales</taxon>
        <taxon>Methylocystaceae</taxon>
        <taxon>Methylocystis</taxon>
    </lineage>
</organism>
<comment type="caution">
    <text evidence="2">The sequence shown here is derived from an EMBL/GenBank/DDBJ whole genome shotgun (WGS) entry which is preliminary data.</text>
</comment>
<evidence type="ECO:0000313" key="2">
    <source>
        <dbReference type="EMBL" id="MEF3367008.1"/>
    </source>
</evidence>
<dbReference type="EMBL" id="JAZHYN010000029">
    <property type="protein sequence ID" value="MEF3367008.1"/>
    <property type="molecule type" value="Genomic_DNA"/>
</dbReference>
<evidence type="ECO:0000313" key="3">
    <source>
        <dbReference type="Proteomes" id="UP001350748"/>
    </source>
</evidence>
<dbReference type="GO" id="GO:0032259">
    <property type="term" value="P:methylation"/>
    <property type="evidence" value="ECO:0007669"/>
    <property type="project" value="UniProtKB-KW"/>
</dbReference>